<dbReference type="Pfam" id="PF00043">
    <property type="entry name" value="GST_C"/>
    <property type="match status" value="1"/>
</dbReference>
<evidence type="ECO:0000313" key="5">
    <source>
        <dbReference type="EMBL" id="XBO40266.1"/>
    </source>
</evidence>
<dbReference type="GO" id="GO:0004364">
    <property type="term" value="F:glutathione transferase activity"/>
    <property type="evidence" value="ECO:0007669"/>
    <property type="project" value="UniProtKB-EC"/>
</dbReference>
<dbReference type="InterPro" id="IPR036249">
    <property type="entry name" value="Thioredoxin-like_sf"/>
</dbReference>
<feature type="domain" description="GST N-terminal" evidence="3">
    <location>
        <begin position="2"/>
        <end position="83"/>
    </location>
</feature>
<dbReference type="Pfam" id="PF13417">
    <property type="entry name" value="GST_N_3"/>
    <property type="match status" value="1"/>
</dbReference>
<name>A0AAU7JJ99_9HYPH</name>
<dbReference type="PROSITE" id="PS50404">
    <property type="entry name" value="GST_NTER"/>
    <property type="match status" value="1"/>
</dbReference>
<dbReference type="Gene3D" id="3.40.30.10">
    <property type="entry name" value="Glutaredoxin"/>
    <property type="match status" value="1"/>
</dbReference>
<protein>
    <recommendedName>
        <fullName evidence="1">glutathione transferase</fullName>
        <ecNumber evidence="1">2.5.1.18</ecNumber>
    </recommendedName>
</protein>
<sequence length="213" mass="23355">MSQAVIYGPDYSTYVRTVRLCFEEKGAPYELAPVHILGGEAQDPAYLRKHPFAKVPAFQHDGLELYETDAIARYVDAVFPGKALQPADAKAAARMNQAVSIVNSYAYGAIVGKLAWQRLIVPMMGGAADESVIEASKPMVSRCLSEFERIRGNDRYLAGSEITLADLFLAPIFAYFVMTPEAADLLADHPGLQHWWSEISARPSMQATAPKMG</sequence>
<dbReference type="PROSITE" id="PS50405">
    <property type="entry name" value="GST_CTER"/>
    <property type="match status" value="1"/>
</dbReference>
<reference evidence="5" key="1">
    <citation type="submission" date="2024-05" db="EMBL/GenBank/DDBJ databases">
        <authorList>
            <person name="Kim S."/>
            <person name="Heo J."/>
            <person name="Choi H."/>
            <person name="Choi Y."/>
            <person name="Kwon S.-W."/>
            <person name="Kim Y."/>
        </authorList>
    </citation>
    <scope>NUCLEOTIDE SEQUENCE</scope>
    <source>
        <strain evidence="5">KACC 23698</strain>
    </source>
</reference>
<feature type="domain" description="GST C-terminal" evidence="4">
    <location>
        <begin position="88"/>
        <end position="213"/>
    </location>
</feature>
<dbReference type="AlphaFoldDB" id="A0AAU7JJ99"/>
<evidence type="ECO:0000259" key="3">
    <source>
        <dbReference type="PROSITE" id="PS50404"/>
    </source>
</evidence>
<dbReference type="InterPro" id="IPR004045">
    <property type="entry name" value="Glutathione_S-Trfase_N"/>
</dbReference>
<accession>A0AAU7JJ99</accession>
<evidence type="ECO:0000256" key="1">
    <source>
        <dbReference type="ARBA" id="ARBA00012452"/>
    </source>
</evidence>
<dbReference type="EMBL" id="CP157484">
    <property type="protein sequence ID" value="XBO40266.1"/>
    <property type="molecule type" value="Genomic_DNA"/>
</dbReference>
<organism evidence="5">
    <name type="scientific">Alsobacter sp. KACC 23698</name>
    <dbReference type="NCBI Taxonomy" id="3149229"/>
    <lineage>
        <taxon>Bacteria</taxon>
        <taxon>Pseudomonadati</taxon>
        <taxon>Pseudomonadota</taxon>
        <taxon>Alphaproteobacteria</taxon>
        <taxon>Hyphomicrobiales</taxon>
        <taxon>Alsobacteraceae</taxon>
        <taxon>Alsobacter</taxon>
    </lineage>
</organism>
<dbReference type="GO" id="GO:0005737">
    <property type="term" value="C:cytoplasm"/>
    <property type="evidence" value="ECO:0007669"/>
    <property type="project" value="TreeGrafter"/>
</dbReference>
<evidence type="ECO:0000256" key="2">
    <source>
        <dbReference type="ARBA" id="ARBA00022679"/>
    </source>
</evidence>
<dbReference type="SFLD" id="SFLDG00358">
    <property type="entry name" value="Main_(cytGST)"/>
    <property type="match status" value="1"/>
</dbReference>
<dbReference type="InterPro" id="IPR004046">
    <property type="entry name" value="GST_C"/>
</dbReference>
<proteinExistence type="predicted"/>
<dbReference type="EC" id="2.5.1.18" evidence="1"/>
<dbReference type="SUPFAM" id="SSF52833">
    <property type="entry name" value="Thioredoxin-like"/>
    <property type="match status" value="1"/>
</dbReference>
<gene>
    <name evidence="5" type="ORF">ABEG18_05655</name>
</gene>
<dbReference type="Gene3D" id="1.20.1050.10">
    <property type="match status" value="1"/>
</dbReference>
<dbReference type="InterPro" id="IPR040079">
    <property type="entry name" value="Glutathione_S-Trfase"/>
</dbReference>
<dbReference type="InterPro" id="IPR036282">
    <property type="entry name" value="Glutathione-S-Trfase_C_sf"/>
</dbReference>
<dbReference type="InterPro" id="IPR010987">
    <property type="entry name" value="Glutathione-S-Trfase_C-like"/>
</dbReference>
<dbReference type="PANTHER" id="PTHR43900:SF3">
    <property type="entry name" value="GLUTATHIONE S-TRANSFERASE RHO"/>
    <property type="match status" value="1"/>
</dbReference>
<dbReference type="GO" id="GO:0043295">
    <property type="term" value="F:glutathione binding"/>
    <property type="evidence" value="ECO:0007669"/>
    <property type="project" value="TreeGrafter"/>
</dbReference>
<evidence type="ECO:0000259" key="4">
    <source>
        <dbReference type="PROSITE" id="PS50405"/>
    </source>
</evidence>
<keyword evidence="2" id="KW-0808">Transferase</keyword>
<dbReference type="SFLD" id="SFLDS00019">
    <property type="entry name" value="Glutathione_Transferase_(cytos"/>
    <property type="match status" value="1"/>
</dbReference>
<dbReference type="SUPFAM" id="SSF47616">
    <property type="entry name" value="GST C-terminal domain-like"/>
    <property type="match status" value="1"/>
</dbReference>
<dbReference type="RefSeq" id="WP_406857121.1">
    <property type="nucleotide sequence ID" value="NZ_CP157484.1"/>
</dbReference>
<dbReference type="PANTHER" id="PTHR43900">
    <property type="entry name" value="GLUTATHIONE S-TRANSFERASE RHO"/>
    <property type="match status" value="1"/>
</dbReference>